<evidence type="ECO:0000256" key="3">
    <source>
        <dbReference type="ARBA" id="ARBA00012483"/>
    </source>
</evidence>
<dbReference type="PANTHER" id="PTHR22937:SF65">
    <property type="entry name" value="E3 UBIQUITIN-PROTEIN LIGASE ARK2C"/>
    <property type="match status" value="1"/>
</dbReference>
<keyword evidence="6 9" id="KW-0863">Zinc-finger</keyword>
<organism evidence="12 13">
    <name type="scientific">Porcisia hertigi</name>
    <dbReference type="NCBI Taxonomy" id="2761500"/>
    <lineage>
        <taxon>Eukaryota</taxon>
        <taxon>Discoba</taxon>
        <taxon>Euglenozoa</taxon>
        <taxon>Kinetoplastea</taxon>
        <taxon>Metakinetoplastina</taxon>
        <taxon>Trypanosomatida</taxon>
        <taxon>Trypanosomatidae</taxon>
        <taxon>Leishmaniinae</taxon>
        <taxon>Porcisia</taxon>
    </lineage>
</organism>
<feature type="compositionally biased region" description="Basic and acidic residues" evidence="10">
    <location>
        <begin position="145"/>
        <end position="155"/>
    </location>
</feature>
<feature type="compositionally biased region" description="Polar residues" evidence="10">
    <location>
        <begin position="179"/>
        <end position="195"/>
    </location>
</feature>
<evidence type="ECO:0000256" key="5">
    <source>
        <dbReference type="ARBA" id="ARBA00022723"/>
    </source>
</evidence>
<dbReference type="KEGG" id="phet:94290980"/>
<comment type="catalytic activity">
    <reaction evidence="1">
        <text>S-ubiquitinyl-[E2 ubiquitin-conjugating enzyme]-L-cysteine + [acceptor protein]-L-lysine = [E2 ubiquitin-conjugating enzyme]-L-cysteine + N(6)-ubiquitinyl-[acceptor protein]-L-lysine.</text>
        <dbReference type="EC" id="2.3.2.27"/>
    </reaction>
</comment>
<feature type="region of interest" description="Disordered" evidence="10">
    <location>
        <begin position="145"/>
        <end position="203"/>
    </location>
</feature>
<evidence type="ECO:0000256" key="6">
    <source>
        <dbReference type="ARBA" id="ARBA00022771"/>
    </source>
</evidence>
<evidence type="ECO:0000256" key="9">
    <source>
        <dbReference type="PROSITE-ProRule" id="PRU00175"/>
    </source>
</evidence>
<evidence type="ECO:0000256" key="8">
    <source>
        <dbReference type="ARBA" id="ARBA00022833"/>
    </source>
</evidence>
<sequence>MPKRVRDKSTDASIVAENDVVEVSDADSTTADPIGVEVMESQLDPLLERQLDALDVDEDFRESIRSMSPNTRRDVLNDIIRHQQHAEIEAGLIRSLAVSSFDSPGGSFFTIGAGLLPSAFQAHMMRSPHEESDAEDDIDTIEHADADGDEVHDSEGQAMGEEEEEEEEEEEDEDEDSNAGATSETSPFSFHGTTADSEDDTGGVRLHHIRRRPQGQRGALPSFIEILGLLGGNHTQAGSRSGDGDGLPRQGRRLDQRAILEGGMMSLQNLLRVLQQASTMESMGLDLDIDNMSYEELLELEERIGNVSKGVSPALLDSCMTPLQSASADAGTCAICQEDLSGTSATTTVTTTTTDATPPASLLSYSDKLCVKLLNCSHCFHKSCISQWLVHNKTCPICKVEVLPRSESSAPVSSS</sequence>
<dbReference type="EMBL" id="JAFJZO010000023">
    <property type="protein sequence ID" value="KAG5504480.1"/>
    <property type="molecule type" value="Genomic_DNA"/>
</dbReference>
<keyword evidence="5" id="KW-0479">Metal-binding</keyword>
<dbReference type="OrthoDB" id="8062037at2759"/>
<evidence type="ECO:0000256" key="10">
    <source>
        <dbReference type="SAM" id="MobiDB-lite"/>
    </source>
</evidence>
<dbReference type="PROSITE" id="PS50089">
    <property type="entry name" value="ZF_RING_2"/>
    <property type="match status" value="1"/>
</dbReference>
<dbReference type="InterPro" id="IPR045191">
    <property type="entry name" value="MBR1/2-like"/>
</dbReference>
<dbReference type="EC" id="2.3.2.27" evidence="3"/>
<dbReference type="InterPro" id="IPR001841">
    <property type="entry name" value="Znf_RING"/>
</dbReference>
<accession>A0A836IHJ9</accession>
<keyword evidence="8" id="KW-0862">Zinc</keyword>
<comment type="caution">
    <text evidence="12">The sequence shown here is derived from an EMBL/GenBank/DDBJ whole genome shotgun (WGS) entry which is preliminary data.</text>
</comment>
<name>A0A836IHJ9_9TRYP</name>
<evidence type="ECO:0000313" key="13">
    <source>
        <dbReference type="Proteomes" id="UP000674318"/>
    </source>
</evidence>
<dbReference type="GO" id="GO:0008270">
    <property type="term" value="F:zinc ion binding"/>
    <property type="evidence" value="ECO:0007669"/>
    <property type="project" value="UniProtKB-KW"/>
</dbReference>
<feature type="domain" description="RING-type" evidence="11">
    <location>
        <begin position="333"/>
        <end position="399"/>
    </location>
</feature>
<keyword evidence="4" id="KW-0808">Transferase</keyword>
<dbReference type="AlphaFoldDB" id="A0A836IHJ9"/>
<protein>
    <recommendedName>
        <fullName evidence="3">RING-type E3 ubiquitin transferase</fullName>
        <ecNumber evidence="3">2.3.2.27</ecNumber>
    </recommendedName>
</protein>
<dbReference type="RefSeq" id="XP_067757103.1">
    <property type="nucleotide sequence ID" value="XM_067900903.1"/>
</dbReference>
<dbReference type="Gene3D" id="3.30.40.10">
    <property type="entry name" value="Zinc/RING finger domain, C3HC4 (zinc finger)"/>
    <property type="match status" value="1"/>
</dbReference>
<keyword evidence="13" id="KW-1185">Reference proteome</keyword>
<comment type="pathway">
    <text evidence="2">Protein modification; protein ubiquitination.</text>
</comment>
<proteinExistence type="predicted"/>
<evidence type="ECO:0000313" key="12">
    <source>
        <dbReference type="EMBL" id="KAG5504480.1"/>
    </source>
</evidence>
<dbReference type="InterPro" id="IPR013083">
    <property type="entry name" value="Znf_RING/FYVE/PHD"/>
</dbReference>
<evidence type="ECO:0000256" key="2">
    <source>
        <dbReference type="ARBA" id="ARBA00004906"/>
    </source>
</evidence>
<dbReference type="Pfam" id="PF12678">
    <property type="entry name" value="zf-rbx1"/>
    <property type="match status" value="1"/>
</dbReference>
<keyword evidence="7" id="KW-0833">Ubl conjugation pathway</keyword>
<dbReference type="GeneID" id="94290980"/>
<dbReference type="SUPFAM" id="SSF57850">
    <property type="entry name" value="RING/U-box"/>
    <property type="match status" value="1"/>
</dbReference>
<evidence type="ECO:0000256" key="1">
    <source>
        <dbReference type="ARBA" id="ARBA00000900"/>
    </source>
</evidence>
<reference evidence="12 13" key="1">
    <citation type="submission" date="2021-02" db="EMBL/GenBank/DDBJ databases">
        <title>Porcisia hertigi Genome sequencing and assembly.</title>
        <authorList>
            <person name="Almutairi H."/>
            <person name="Gatherer D."/>
        </authorList>
    </citation>
    <scope>NUCLEOTIDE SEQUENCE [LARGE SCALE GENOMIC DNA]</scope>
    <source>
        <strain evidence="12 13">C119</strain>
    </source>
</reference>
<feature type="compositionally biased region" description="Acidic residues" evidence="10">
    <location>
        <begin position="160"/>
        <end position="177"/>
    </location>
</feature>
<dbReference type="SMART" id="SM00184">
    <property type="entry name" value="RING"/>
    <property type="match status" value="1"/>
</dbReference>
<evidence type="ECO:0000256" key="7">
    <source>
        <dbReference type="ARBA" id="ARBA00022786"/>
    </source>
</evidence>
<evidence type="ECO:0000256" key="4">
    <source>
        <dbReference type="ARBA" id="ARBA00022679"/>
    </source>
</evidence>
<dbReference type="PANTHER" id="PTHR22937">
    <property type="entry name" value="E3 UBIQUITIN-PROTEIN LIGASE RNF165"/>
    <property type="match status" value="1"/>
</dbReference>
<evidence type="ECO:0000259" key="11">
    <source>
        <dbReference type="PROSITE" id="PS50089"/>
    </source>
</evidence>
<dbReference type="GO" id="GO:0061630">
    <property type="term" value="F:ubiquitin protein ligase activity"/>
    <property type="evidence" value="ECO:0007669"/>
    <property type="project" value="UniProtKB-EC"/>
</dbReference>
<dbReference type="Proteomes" id="UP000674318">
    <property type="component" value="Unassembled WGS sequence"/>
</dbReference>
<dbReference type="InterPro" id="IPR024766">
    <property type="entry name" value="Znf_RING_H2"/>
</dbReference>
<gene>
    <name evidence="12" type="ORF">JKF63_04932</name>
</gene>